<sequence>MASEEVTATQTVQRTEPGNWKGGVLAGVAGGLVMGVMLTTMMTPVIEMAIPAMYGLQGGLAGWVAHMSHAAVLGVVFAAIVGATGYGDNLARSAGLGVAYGVVLWVVLAALVMPVWLSAVGFADPPNLPNFNATSLVGHVVYGLVLGAAYPYVRDL</sequence>
<evidence type="ECO:0000313" key="3">
    <source>
        <dbReference type="Proteomes" id="UP001595921"/>
    </source>
</evidence>
<evidence type="ECO:0000313" key="2">
    <source>
        <dbReference type="EMBL" id="MFC4359706.1"/>
    </source>
</evidence>
<name>A0ABD5PGX5_9EURY</name>
<evidence type="ECO:0000256" key="1">
    <source>
        <dbReference type="SAM" id="Phobius"/>
    </source>
</evidence>
<keyword evidence="1" id="KW-1133">Transmembrane helix</keyword>
<keyword evidence="2" id="KW-0418">Kinase</keyword>
<keyword evidence="1" id="KW-0812">Transmembrane</keyword>
<gene>
    <name evidence="2" type="ORF">ACFO0N_17310</name>
</gene>
<dbReference type="EMBL" id="JBHSDS010000008">
    <property type="protein sequence ID" value="MFC4359706.1"/>
    <property type="molecule type" value="Genomic_DNA"/>
</dbReference>
<comment type="caution">
    <text evidence="2">The sequence shown here is derived from an EMBL/GenBank/DDBJ whole genome shotgun (WGS) entry which is preliminary data.</text>
</comment>
<dbReference type="Proteomes" id="UP001595921">
    <property type="component" value="Unassembled WGS sequence"/>
</dbReference>
<proteinExistence type="predicted"/>
<keyword evidence="3" id="KW-1185">Reference proteome</keyword>
<feature type="transmembrane region" description="Helical" evidence="1">
    <location>
        <begin position="98"/>
        <end position="119"/>
    </location>
</feature>
<dbReference type="RefSeq" id="WP_267621441.1">
    <property type="nucleotide sequence ID" value="NZ_JAODIW010000006.1"/>
</dbReference>
<feature type="transmembrane region" description="Helical" evidence="1">
    <location>
        <begin position="131"/>
        <end position="153"/>
    </location>
</feature>
<organism evidence="2 3">
    <name type="scientific">Halobium salinum</name>
    <dbReference type="NCBI Taxonomy" id="1364940"/>
    <lineage>
        <taxon>Archaea</taxon>
        <taxon>Methanobacteriati</taxon>
        <taxon>Methanobacteriota</taxon>
        <taxon>Stenosarchaea group</taxon>
        <taxon>Halobacteria</taxon>
        <taxon>Halobacteriales</taxon>
        <taxon>Haloferacaceae</taxon>
        <taxon>Halobium</taxon>
    </lineage>
</organism>
<reference evidence="2 3" key="1">
    <citation type="journal article" date="2019" name="Int. J. Syst. Evol. Microbiol.">
        <title>The Global Catalogue of Microorganisms (GCM) 10K type strain sequencing project: providing services to taxonomists for standard genome sequencing and annotation.</title>
        <authorList>
            <consortium name="The Broad Institute Genomics Platform"/>
            <consortium name="The Broad Institute Genome Sequencing Center for Infectious Disease"/>
            <person name="Wu L."/>
            <person name="Ma J."/>
        </authorList>
    </citation>
    <scope>NUCLEOTIDE SEQUENCE [LARGE SCALE GENOMIC DNA]</scope>
    <source>
        <strain evidence="2 3">CGMCC 1.12553</strain>
    </source>
</reference>
<keyword evidence="1" id="KW-0472">Membrane</keyword>
<keyword evidence="2" id="KW-0808">Transferase</keyword>
<feature type="transmembrane region" description="Helical" evidence="1">
    <location>
        <begin position="66"/>
        <end position="86"/>
    </location>
</feature>
<dbReference type="GO" id="GO:0016301">
    <property type="term" value="F:kinase activity"/>
    <property type="evidence" value="ECO:0007669"/>
    <property type="project" value="UniProtKB-KW"/>
</dbReference>
<protein>
    <submittedName>
        <fullName evidence="2">Histidine kinase</fullName>
    </submittedName>
</protein>
<feature type="transmembrane region" description="Helical" evidence="1">
    <location>
        <begin position="24"/>
        <end position="46"/>
    </location>
</feature>
<accession>A0ABD5PGX5</accession>
<dbReference type="AlphaFoldDB" id="A0ABD5PGX5"/>